<evidence type="ECO:0000259" key="10">
    <source>
        <dbReference type="Pfam" id="PF00329"/>
    </source>
</evidence>
<evidence type="ECO:0000256" key="8">
    <source>
        <dbReference type="RuleBase" id="RU003456"/>
    </source>
</evidence>
<dbReference type="PANTHER" id="PTHR10884:SF14">
    <property type="entry name" value="NADH DEHYDROGENASE [UBIQUINONE] IRON-SULFUR PROTEIN 3, MITOCHONDRIAL"/>
    <property type="match status" value="1"/>
</dbReference>
<dbReference type="InterPro" id="IPR037232">
    <property type="entry name" value="NADH_quin_OxRdtase_su_C/D-like"/>
</dbReference>
<keyword evidence="3 8" id="KW-0813">Transport</keyword>
<keyword evidence="6" id="KW-0830">Ubiquinone</keyword>
<dbReference type="OrthoDB" id="37721at2759"/>
<dbReference type="FunFam" id="3.30.460.80:FF:000002">
    <property type="entry name" value="NADH dehydrogenase iron-sulfur protein 3, mitochondrial"/>
    <property type="match status" value="1"/>
</dbReference>
<feature type="compositionally biased region" description="Acidic residues" evidence="9">
    <location>
        <begin position="484"/>
        <end position="495"/>
    </location>
</feature>
<dbReference type="Gene3D" id="3.30.460.80">
    <property type="entry name" value="NADH:ubiquinone oxidoreductase, 30kDa subunit"/>
    <property type="match status" value="1"/>
</dbReference>
<dbReference type="EMBL" id="ML732283">
    <property type="protein sequence ID" value="KAB8071074.1"/>
    <property type="molecule type" value="Genomic_DNA"/>
</dbReference>
<dbReference type="PROSITE" id="PS00542">
    <property type="entry name" value="COMPLEX1_30K"/>
    <property type="match status" value="1"/>
</dbReference>
<feature type="compositionally biased region" description="Polar residues" evidence="9">
    <location>
        <begin position="266"/>
        <end position="277"/>
    </location>
</feature>
<keyword evidence="4 8" id="KW-1278">Translocase</keyword>
<feature type="domain" description="Bud22" evidence="11">
    <location>
        <begin position="311"/>
        <end position="713"/>
    </location>
</feature>
<keyword evidence="13" id="KW-1185">Reference proteome</keyword>
<reference evidence="12 13" key="1">
    <citation type="submission" date="2019-04" db="EMBL/GenBank/DDBJ databases">
        <title>Friends and foes A comparative genomics study of 23 Aspergillus species from section Flavi.</title>
        <authorList>
            <consortium name="DOE Joint Genome Institute"/>
            <person name="Kjaerbolling I."/>
            <person name="Vesth T."/>
            <person name="Frisvad J.C."/>
            <person name="Nybo J.L."/>
            <person name="Theobald S."/>
            <person name="Kildgaard S."/>
            <person name="Isbrandt T."/>
            <person name="Kuo A."/>
            <person name="Sato A."/>
            <person name="Lyhne E.K."/>
            <person name="Kogle M.E."/>
            <person name="Wiebenga A."/>
            <person name="Kun R.S."/>
            <person name="Lubbers R.J."/>
            <person name="Makela M.R."/>
            <person name="Barry K."/>
            <person name="Chovatia M."/>
            <person name="Clum A."/>
            <person name="Daum C."/>
            <person name="Haridas S."/>
            <person name="He G."/>
            <person name="LaButti K."/>
            <person name="Lipzen A."/>
            <person name="Mondo S."/>
            <person name="Riley R."/>
            <person name="Salamov A."/>
            <person name="Simmons B.A."/>
            <person name="Magnuson J.K."/>
            <person name="Henrissat B."/>
            <person name="Mortensen U.H."/>
            <person name="Larsen T.O."/>
            <person name="Devries R.P."/>
            <person name="Grigoriev I.V."/>
            <person name="Machida M."/>
            <person name="Baker S.E."/>
            <person name="Andersen M.R."/>
        </authorList>
    </citation>
    <scope>NUCLEOTIDE SEQUENCE [LARGE SCALE GENOMIC DNA]</scope>
    <source>
        <strain evidence="12 13">CBS 151.66</strain>
    </source>
</reference>
<dbReference type="InterPro" id="IPR015158">
    <property type="entry name" value="Bud22_dom"/>
</dbReference>
<evidence type="ECO:0000256" key="1">
    <source>
        <dbReference type="ARBA" id="ARBA00004173"/>
    </source>
</evidence>
<evidence type="ECO:0000256" key="5">
    <source>
        <dbReference type="ARBA" id="ARBA00023027"/>
    </source>
</evidence>
<evidence type="ECO:0000313" key="12">
    <source>
        <dbReference type="EMBL" id="KAB8071074.1"/>
    </source>
</evidence>
<accession>A0A5N5WV38</accession>
<dbReference type="GO" id="GO:0008137">
    <property type="term" value="F:NADH dehydrogenase (ubiquinone) activity"/>
    <property type="evidence" value="ECO:0007669"/>
    <property type="project" value="UniProtKB-EC"/>
</dbReference>
<comment type="subcellular location">
    <subcellularLocation>
        <location evidence="1">Mitochondrion</location>
    </subcellularLocation>
</comment>
<dbReference type="InterPro" id="IPR010218">
    <property type="entry name" value="NADH_DH_suC"/>
</dbReference>
<dbReference type="AlphaFoldDB" id="A0A5N5WV38"/>
<proteinExistence type="inferred from homology"/>
<dbReference type="InterPro" id="IPR020396">
    <property type="entry name" value="NADH_UbQ_OxRdtase_CS"/>
</dbReference>
<evidence type="ECO:0000259" key="11">
    <source>
        <dbReference type="Pfam" id="PF09073"/>
    </source>
</evidence>
<dbReference type="NCBIfam" id="NF004733">
    <property type="entry name" value="PRK06074.1-5"/>
    <property type="match status" value="1"/>
</dbReference>
<dbReference type="SUPFAM" id="SSF143243">
    <property type="entry name" value="Nqo5-like"/>
    <property type="match status" value="1"/>
</dbReference>
<name>A0A5N5WV38_9EURO</name>
<feature type="compositionally biased region" description="Basic and acidic residues" evidence="9">
    <location>
        <begin position="626"/>
        <end position="650"/>
    </location>
</feature>
<dbReference type="GO" id="GO:0005739">
    <property type="term" value="C:mitochondrion"/>
    <property type="evidence" value="ECO:0007669"/>
    <property type="project" value="UniProtKB-SubCell"/>
</dbReference>
<feature type="compositionally biased region" description="Basic and acidic residues" evidence="9">
    <location>
        <begin position="441"/>
        <end position="464"/>
    </location>
</feature>
<feature type="compositionally biased region" description="Low complexity" evidence="9">
    <location>
        <begin position="557"/>
        <end position="568"/>
    </location>
</feature>
<feature type="compositionally biased region" description="Polar residues" evidence="9">
    <location>
        <begin position="657"/>
        <end position="668"/>
    </location>
</feature>
<feature type="region of interest" description="Disordered" evidence="9">
    <location>
        <begin position="252"/>
        <end position="298"/>
    </location>
</feature>
<keyword evidence="5 8" id="KW-0520">NAD</keyword>
<evidence type="ECO:0000256" key="7">
    <source>
        <dbReference type="ARBA" id="ARBA00049551"/>
    </source>
</evidence>
<feature type="domain" description="NADH:ubiquinone oxidoreductase 30kDa subunit" evidence="10">
    <location>
        <begin position="102"/>
        <end position="222"/>
    </location>
</feature>
<dbReference type="Proteomes" id="UP000326565">
    <property type="component" value="Unassembled WGS sequence"/>
</dbReference>
<evidence type="ECO:0000256" key="2">
    <source>
        <dbReference type="ARBA" id="ARBA00007569"/>
    </source>
</evidence>
<gene>
    <name evidence="12" type="ORF">BDV29DRAFT_193560</name>
</gene>
<evidence type="ECO:0000313" key="13">
    <source>
        <dbReference type="Proteomes" id="UP000326565"/>
    </source>
</evidence>
<comment type="catalytic activity">
    <reaction evidence="7">
        <text>a ubiquinone + NADH + 5 H(+)(in) = a ubiquinol + NAD(+) + 4 H(+)(out)</text>
        <dbReference type="Rhea" id="RHEA:29091"/>
        <dbReference type="Rhea" id="RHEA-COMP:9565"/>
        <dbReference type="Rhea" id="RHEA-COMP:9566"/>
        <dbReference type="ChEBI" id="CHEBI:15378"/>
        <dbReference type="ChEBI" id="CHEBI:16389"/>
        <dbReference type="ChEBI" id="CHEBI:17976"/>
        <dbReference type="ChEBI" id="CHEBI:57540"/>
        <dbReference type="ChEBI" id="CHEBI:57945"/>
        <dbReference type="EC" id="7.1.1.2"/>
    </reaction>
</comment>
<protein>
    <submittedName>
        <fullName evidence="12">BUD22-domain-containing protein</fullName>
    </submittedName>
</protein>
<comment type="similarity">
    <text evidence="2 8">Belongs to the complex I 30 kDa subunit family.</text>
</comment>
<evidence type="ECO:0000256" key="6">
    <source>
        <dbReference type="ARBA" id="ARBA00023075"/>
    </source>
</evidence>
<organism evidence="12 13">
    <name type="scientific">Aspergillus leporis</name>
    <dbReference type="NCBI Taxonomy" id="41062"/>
    <lineage>
        <taxon>Eukaryota</taxon>
        <taxon>Fungi</taxon>
        <taxon>Dikarya</taxon>
        <taxon>Ascomycota</taxon>
        <taxon>Pezizomycotina</taxon>
        <taxon>Eurotiomycetes</taxon>
        <taxon>Eurotiomycetidae</taxon>
        <taxon>Eurotiales</taxon>
        <taxon>Aspergillaceae</taxon>
        <taxon>Aspergillus</taxon>
        <taxon>Aspergillus subgen. Circumdati</taxon>
    </lineage>
</organism>
<dbReference type="Pfam" id="PF00329">
    <property type="entry name" value="Complex1_30kDa"/>
    <property type="match status" value="1"/>
</dbReference>
<dbReference type="NCBIfam" id="TIGR01961">
    <property type="entry name" value="NuoC_fam"/>
    <property type="match status" value="1"/>
</dbReference>
<evidence type="ECO:0000256" key="3">
    <source>
        <dbReference type="ARBA" id="ARBA00022448"/>
    </source>
</evidence>
<dbReference type="GO" id="GO:0016651">
    <property type="term" value="F:oxidoreductase activity, acting on NAD(P)H"/>
    <property type="evidence" value="ECO:0007669"/>
    <property type="project" value="InterPro"/>
</dbReference>
<dbReference type="InterPro" id="IPR001268">
    <property type="entry name" value="NADH_UbQ_OxRdtase_30kDa_su"/>
</dbReference>
<dbReference type="HAMAP" id="MF_01357">
    <property type="entry name" value="NDH1_NuoC"/>
    <property type="match status" value="1"/>
</dbReference>
<dbReference type="PANTHER" id="PTHR10884">
    <property type="entry name" value="NADH DEHYDROGENASE UBIQUINONE IRON-SULFUR PROTEIN 3"/>
    <property type="match status" value="1"/>
</dbReference>
<evidence type="ECO:0000256" key="4">
    <source>
        <dbReference type="ARBA" id="ARBA00022967"/>
    </source>
</evidence>
<feature type="compositionally biased region" description="Acidic residues" evidence="9">
    <location>
        <begin position="508"/>
        <end position="526"/>
    </location>
</feature>
<feature type="region of interest" description="Disordered" evidence="9">
    <location>
        <begin position="441"/>
        <end position="713"/>
    </location>
</feature>
<feature type="region of interest" description="Disordered" evidence="9">
    <location>
        <begin position="32"/>
        <end position="57"/>
    </location>
</feature>
<evidence type="ECO:0000256" key="9">
    <source>
        <dbReference type="SAM" id="MobiDB-lite"/>
    </source>
</evidence>
<dbReference type="Pfam" id="PF09073">
    <property type="entry name" value="BUD22"/>
    <property type="match status" value="1"/>
</dbReference>
<sequence>MASARSLMRLGTGRSLATAARSSRMCRPFSTTPLLKESYPEPPNMRQAQRPPEGALRAPVVNPADKYQDKAEALHNYGQYIMSCLPKYVQQFSVWKDELVIYASPSGIIPLMSFLKYHTAAEFTQISDITAVDFPTKDQRFEVVYNLLSVRHNSRIRVKTYADEASPVPSVTGLFEGALWYEREVYDMFGVFFTGHPDLRRIMTDYGFDGHPLRKDFPLTGYTELRYCEEKKRIIIEPLELTQAFRNFEGGTAAWEPVGPGHNRTPDSQNQESTETSIPKMPKRKLSDADSGPGTEKRTYNVQTMRLTQKFEHGVTILSRALKTARGFERQKLGRREKTAKSQGGAETLQRLAEEVSFLKTLDLTATAQKYLFKQLLKTKRIAEAPAFVQFKESKKISTEGPRSTAEANVTARLYKSNPVKNVFPNVMTDIRKLLGVDDVAGGKKEKGKDAGGKESAPKAKTEQRAVSVSESEAGDSRQVTMPVDEDEEMSDAESTDFAQFDSRLAPDSEDEGEGEDDDAASDDVSDGGVHLRGRSDMSISRSPSPDTPPTKKSKSAKATAAPVTSTTFLPSLMGGYFSGSESEPEDVDGAEPPRRKNRMGQQARRALWEKKYGSGANHVKSQQDQQRRGGRDNGWDMRRGATDGSEGPRGRRGQTRGASGRSQQYTDRPQRRPPAQKKPEDNKPLHPSWEAAKRAKEQKTTASFQGKKVVFD</sequence>
<dbReference type="GO" id="GO:0016020">
    <property type="term" value="C:membrane"/>
    <property type="evidence" value="ECO:0007669"/>
    <property type="project" value="UniProtKB-ARBA"/>
</dbReference>